<gene>
    <name evidence="2" type="ORF">BDV29DRAFT_188522</name>
</gene>
<sequence>MRAALAAALSASLCQAIMSQGQQHVFSPGRPKYTLENTKSLTHAASGEAKFCPEETCSTASPCARRPQCVPLSKPACPPGVELNGRVCVTEATPYCPPPTVFQDKACVSKIPSCVPRQQVAILSQGKPIRLNDEALCVRAETPCPEGTLRKADICVSVGGPSCPEYTTFNPKTQSCTLTQDPSCPPDELFENGQCHSVSTPGCEPSTQLSLDRVSNTARCCPFGMIWDGEVCVVPMDQDGNCLSGLIKVGTRCEKQTITPSVCPPSFKPQGRRRVSREPPECPPGYTRDGTLCSSTESPQCPVGYQLKCPDYITTENTSCPEGTKVEGDDRVSVDPACELEARFDGANCVMDTPECVVGNHFNDKDCVTTNLPSCTPGSIFNGHRPPVCDKGLIYDGNQCVTIDNPACRHSHNWVSGECVNMGEQSCEPGYTLRNGKCVLDVRPECEPSTSFDSTAYVGGEPSYPRLPSWPLVQCIKWNAASRECVGSNGEHCALASGDSM</sequence>
<accession>A0A5N5XA67</accession>
<dbReference type="InterPro" id="IPR009030">
    <property type="entry name" value="Growth_fac_rcpt_cys_sf"/>
</dbReference>
<protein>
    <recommendedName>
        <fullName evidence="4">Oocyst wall protein</fullName>
    </recommendedName>
</protein>
<dbReference type="EMBL" id="ML732166">
    <property type="protein sequence ID" value="KAB8077641.1"/>
    <property type="molecule type" value="Genomic_DNA"/>
</dbReference>
<dbReference type="OrthoDB" id="7250310at2759"/>
<name>A0A5N5XA67_9EURO</name>
<proteinExistence type="predicted"/>
<dbReference type="SUPFAM" id="SSF57184">
    <property type="entry name" value="Growth factor receptor domain"/>
    <property type="match status" value="1"/>
</dbReference>
<evidence type="ECO:0000256" key="1">
    <source>
        <dbReference type="SAM" id="SignalP"/>
    </source>
</evidence>
<dbReference type="PANTHER" id="PTHR37157:SF4">
    <property type="entry name" value="EB DOMAIN-CONTAINING PROTEIN"/>
    <property type="match status" value="1"/>
</dbReference>
<evidence type="ECO:0008006" key="4">
    <source>
        <dbReference type="Google" id="ProtNLM"/>
    </source>
</evidence>
<evidence type="ECO:0000313" key="3">
    <source>
        <dbReference type="Proteomes" id="UP000326565"/>
    </source>
</evidence>
<organism evidence="2 3">
    <name type="scientific">Aspergillus leporis</name>
    <dbReference type="NCBI Taxonomy" id="41062"/>
    <lineage>
        <taxon>Eukaryota</taxon>
        <taxon>Fungi</taxon>
        <taxon>Dikarya</taxon>
        <taxon>Ascomycota</taxon>
        <taxon>Pezizomycotina</taxon>
        <taxon>Eurotiomycetes</taxon>
        <taxon>Eurotiomycetidae</taxon>
        <taxon>Eurotiales</taxon>
        <taxon>Aspergillaceae</taxon>
        <taxon>Aspergillus</taxon>
        <taxon>Aspergillus subgen. Circumdati</taxon>
    </lineage>
</organism>
<feature type="signal peptide" evidence="1">
    <location>
        <begin position="1"/>
        <end position="19"/>
    </location>
</feature>
<feature type="chain" id="PRO_5025056959" description="Oocyst wall protein" evidence="1">
    <location>
        <begin position="20"/>
        <end position="501"/>
    </location>
</feature>
<keyword evidence="1" id="KW-0732">Signal</keyword>
<dbReference type="AlphaFoldDB" id="A0A5N5XA67"/>
<dbReference type="PANTHER" id="PTHR37157">
    <property type="entry name" value="PRION-LIKE-(Q/N-RICH) DOMAIN-BEARING PROTEIN 25"/>
    <property type="match status" value="1"/>
</dbReference>
<keyword evidence="3" id="KW-1185">Reference proteome</keyword>
<dbReference type="Proteomes" id="UP000326565">
    <property type="component" value="Unassembled WGS sequence"/>
</dbReference>
<evidence type="ECO:0000313" key="2">
    <source>
        <dbReference type="EMBL" id="KAB8077641.1"/>
    </source>
</evidence>
<reference evidence="2 3" key="1">
    <citation type="submission" date="2019-04" db="EMBL/GenBank/DDBJ databases">
        <title>Friends and foes A comparative genomics study of 23 Aspergillus species from section Flavi.</title>
        <authorList>
            <consortium name="DOE Joint Genome Institute"/>
            <person name="Kjaerbolling I."/>
            <person name="Vesth T."/>
            <person name="Frisvad J.C."/>
            <person name="Nybo J.L."/>
            <person name="Theobald S."/>
            <person name="Kildgaard S."/>
            <person name="Isbrandt T."/>
            <person name="Kuo A."/>
            <person name="Sato A."/>
            <person name="Lyhne E.K."/>
            <person name="Kogle M.E."/>
            <person name="Wiebenga A."/>
            <person name="Kun R.S."/>
            <person name="Lubbers R.J."/>
            <person name="Makela M.R."/>
            <person name="Barry K."/>
            <person name="Chovatia M."/>
            <person name="Clum A."/>
            <person name="Daum C."/>
            <person name="Haridas S."/>
            <person name="He G."/>
            <person name="LaButti K."/>
            <person name="Lipzen A."/>
            <person name="Mondo S."/>
            <person name="Riley R."/>
            <person name="Salamov A."/>
            <person name="Simmons B.A."/>
            <person name="Magnuson J.K."/>
            <person name="Henrissat B."/>
            <person name="Mortensen U.H."/>
            <person name="Larsen T.O."/>
            <person name="Devries R.P."/>
            <person name="Grigoriev I.V."/>
            <person name="Machida M."/>
            <person name="Baker S.E."/>
            <person name="Andersen M.R."/>
        </authorList>
    </citation>
    <scope>NUCLEOTIDE SEQUENCE [LARGE SCALE GENOMIC DNA]</scope>
    <source>
        <strain evidence="2 3">CBS 151.66</strain>
    </source>
</reference>